<name>A0A0T5P4K1_9RHOB</name>
<evidence type="ECO:0000313" key="3">
    <source>
        <dbReference type="EMBL" id="KRS15823.1"/>
    </source>
</evidence>
<accession>A0A0T5P4K1</accession>
<evidence type="ECO:0000313" key="5">
    <source>
        <dbReference type="Proteomes" id="UP000051401"/>
    </source>
</evidence>
<evidence type="ECO:0000256" key="1">
    <source>
        <dbReference type="SAM" id="SignalP"/>
    </source>
</evidence>
<dbReference type="PATRIC" id="fig|540747.5.peg.2014"/>
<feature type="domain" description="DUF6782" evidence="2">
    <location>
        <begin position="21"/>
        <end position="249"/>
    </location>
</feature>
<dbReference type="Pfam" id="PF20573">
    <property type="entry name" value="DUF6782"/>
    <property type="match status" value="1"/>
</dbReference>
<dbReference type="AlphaFoldDB" id="A0A0T5P4K1"/>
<dbReference type="RefSeq" id="WP_057819316.1">
    <property type="nucleotide sequence ID" value="NZ_CP031598.1"/>
</dbReference>
<protein>
    <recommendedName>
        <fullName evidence="2">DUF6782 domain-containing protein</fullName>
    </recommendedName>
</protein>
<feature type="chain" id="PRO_5010437326" description="DUF6782 domain-containing protein" evidence="1">
    <location>
        <begin position="21"/>
        <end position="258"/>
    </location>
</feature>
<dbReference type="KEGG" id="rid:RIdsm_02261"/>
<evidence type="ECO:0000259" key="2">
    <source>
        <dbReference type="Pfam" id="PF20573"/>
    </source>
</evidence>
<keyword evidence="5" id="KW-1185">Reference proteome</keyword>
<gene>
    <name evidence="4" type="ORF">RIdsm_02261</name>
    <name evidence="3" type="ORF">XM52_21235</name>
</gene>
<dbReference type="InterPro" id="IPR046709">
    <property type="entry name" value="DUF6782"/>
</dbReference>
<dbReference type="Proteomes" id="UP000051401">
    <property type="component" value="Unassembled WGS sequence"/>
</dbReference>
<proteinExistence type="predicted"/>
<dbReference type="EMBL" id="LAXI01000018">
    <property type="protein sequence ID" value="KRS15823.1"/>
    <property type="molecule type" value="Genomic_DNA"/>
</dbReference>
<dbReference type="OrthoDB" id="7834193at2"/>
<keyword evidence="1" id="KW-0732">Signal</keyword>
<organism evidence="3 5">
    <name type="scientific">Roseovarius indicus</name>
    <dbReference type="NCBI Taxonomy" id="540747"/>
    <lineage>
        <taxon>Bacteria</taxon>
        <taxon>Pseudomonadati</taxon>
        <taxon>Pseudomonadota</taxon>
        <taxon>Alphaproteobacteria</taxon>
        <taxon>Rhodobacterales</taxon>
        <taxon>Roseobacteraceae</taxon>
        <taxon>Roseovarius</taxon>
    </lineage>
</organism>
<dbReference type="STRING" id="540747.SAMN04488031_11422"/>
<dbReference type="EMBL" id="CP031598">
    <property type="protein sequence ID" value="QEW26461.1"/>
    <property type="molecule type" value="Genomic_DNA"/>
</dbReference>
<evidence type="ECO:0000313" key="4">
    <source>
        <dbReference type="EMBL" id="QEW26461.1"/>
    </source>
</evidence>
<sequence>MRNRLILSFLLGLAATGARGGAACIGAPYQAGGTEAQRELVEIVGEVRPVLDRFGDLGAVLERETPEICFASRIGPALGYLEADIGRIVLSRAQPRPLQAGIFLHELRHLWQFSRGSCPRDALSMKEYGRATFAIEADASAVSLLLAWDMKAHGDPSVWEALAAWPSHQDIAARFAETMEETGDGPLATTAAFYQWYASPERRERYYRAACSDYLDRQDRSHLIPRYQAIGAEFFESLCRMPDGGVYSCADPEAGAGE</sequence>
<reference evidence="3 5" key="1">
    <citation type="submission" date="2015-04" db="EMBL/GenBank/DDBJ databases">
        <title>The draft genome sequence of Roseovarius indicus B108T.</title>
        <authorList>
            <person name="Li G."/>
            <person name="Lai Q."/>
            <person name="Shao Z."/>
            <person name="Yan P."/>
        </authorList>
    </citation>
    <scope>NUCLEOTIDE SEQUENCE [LARGE SCALE GENOMIC DNA]</scope>
    <source>
        <strain evidence="3 5">B108</strain>
    </source>
</reference>
<reference evidence="4 6" key="2">
    <citation type="submission" date="2018-08" db="EMBL/GenBank/DDBJ databases">
        <title>Genetic Globetrotter - A new plasmid hitch-hiking vast phylogenetic and geographic distances.</title>
        <authorList>
            <person name="Vollmers J."/>
            <person name="Petersen J."/>
        </authorList>
    </citation>
    <scope>NUCLEOTIDE SEQUENCE [LARGE SCALE GENOMIC DNA]</scope>
    <source>
        <strain evidence="4 6">DSM 26383</strain>
    </source>
</reference>
<feature type="signal peptide" evidence="1">
    <location>
        <begin position="1"/>
        <end position="20"/>
    </location>
</feature>
<evidence type="ECO:0000313" key="6">
    <source>
        <dbReference type="Proteomes" id="UP000325785"/>
    </source>
</evidence>
<dbReference type="Proteomes" id="UP000325785">
    <property type="component" value="Chromosome"/>
</dbReference>